<dbReference type="EMBL" id="MTEJ01000701">
    <property type="protein sequence ID" value="OQW99340.1"/>
    <property type="molecule type" value="Genomic_DNA"/>
</dbReference>
<reference evidence="1 2" key="1">
    <citation type="submission" date="2017-01" db="EMBL/GenBank/DDBJ databases">
        <title>Novel large sulfur bacteria in the metagenomes of groundwater-fed chemosynthetic microbial mats in the Lake Huron basin.</title>
        <authorList>
            <person name="Sharrar A.M."/>
            <person name="Flood B.E."/>
            <person name="Bailey J.V."/>
            <person name="Jones D.S."/>
            <person name="Biddanda B."/>
            <person name="Ruberg S.A."/>
            <person name="Marcus D.N."/>
            <person name="Dick G.J."/>
        </authorList>
    </citation>
    <scope>NUCLEOTIDE SEQUENCE [LARGE SCALE GENOMIC DNA]</scope>
    <source>
        <strain evidence="1">A8</strain>
    </source>
</reference>
<sequence>MQHPDRILKVREICERSALSKATIYRLIKIGKFPRLQKIGLYAVGLPESAFDAWLKSREAA</sequence>
<dbReference type="Gene3D" id="1.10.238.160">
    <property type="match status" value="1"/>
</dbReference>
<organism evidence="1 2">
    <name type="scientific">Thiothrix lacustris</name>
    <dbReference type="NCBI Taxonomy" id="525917"/>
    <lineage>
        <taxon>Bacteria</taxon>
        <taxon>Pseudomonadati</taxon>
        <taxon>Pseudomonadota</taxon>
        <taxon>Gammaproteobacteria</taxon>
        <taxon>Thiotrichales</taxon>
        <taxon>Thiotrichaceae</taxon>
        <taxon>Thiothrix</taxon>
    </lineage>
</organism>
<proteinExistence type="predicted"/>
<name>A0A1Y1Q8H6_9GAMM</name>
<dbReference type="Pfam" id="PF05930">
    <property type="entry name" value="Phage_AlpA"/>
    <property type="match status" value="1"/>
</dbReference>
<dbReference type="AlphaFoldDB" id="A0A1Y1Q8H6"/>
<evidence type="ECO:0008006" key="3">
    <source>
        <dbReference type="Google" id="ProtNLM"/>
    </source>
</evidence>
<evidence type="ECO:0000313" key="2">
    <source>
        <dbReference type="Proteomes" id="UP000192491"/>
    </source>
</evidence>
<evidence type="ECO:0000313" key="1">
    <source>
        <dbReference type="EMBL" id="OQW99340.1"/>
    </source>
</evidence>
<comment type="caution">
    <text evidence="1">The sequence shown here is derived from an EMBL/GenBank/DDBJ whole genome shotgun (WGS) entry which is preliminary data.</text>
</comment>
<dbReference type="InterPro" id="IPR010260">
    <property type="entry name" value="AlpA"/>
</dbReference>
<protein>
    <recommendedName>
        <fullName evidence="3">AlpA family transcriptional regulator</fullName>
    </recommendedName>
</protein>
<dbReference type="Proteomes" id="UP000192491">
    <property type="component" value="Unassembled WGS sequence"/>
</dbReference>
<gene>
    <name evidence="1" type="ORF">BWK73_50625</name>
</gene>
<accession>A0A1Y1Q8H6</accession>